<evidence type="ECO:0000313" key="1">
    <source>
        <dbReference type="EMBL" id="SHJ03211.1"/>
    </source>
</evidence>
<gene>
    <name evidence="1" type="ORF">SAMN02745751_01604</name>
</gene>
<reference evidence="1 2" key="1">
    <citation type="submission" date="2016-11" db="EMBL/GenBank/DDBJ databases">
        <authorList>
            <person name="Jaros S."/>
            <person name="Januszkiewicz K."/>
            <person name="Wedrychowicz H."/>
        </authorList>
    </citation>
    <scope>NUCLEOTIDE SEQUENCE [LARGE SCALE GENOMIC DNA]</scope>
    <source>
        <strain evidence="1 2">DSM 17477</strain>
    </source>
</reference>
<dbReference type="STRING" id="1121476.SAMN02745751_01604"/>
<name>A0A1M6FZQ3_9FIRM</name>
<dbReference type="EMBL" id="FQZL01000009">
    <property type="protein sequence ID" value="SHJ03211.1"/>
    <property type="molecule type" value="Genomic_DNA"/>
</dbReference>
<protein>
    <submittedName>
        <fullName evidence="1">Uncharacterized protein</fullName>
    </submittedName>
</protein>
<dbReference type="AlphaFoldDB" id="A0A1M6FZQ3"/>
<keyword evidence="2" id="KW-1185">Reference proteome</keyword>
<dbReference type="OrthoDB" id="2603165at2"/>
<accession>A0A1M6FZQ3</accession>
<proteinExistence type="predicted"/>
<evidence type="ECO:0000313" key="2">
    <source>
        <dbReference type="Proteomes" id="UP000184052"/>
    </source>
</evidence>
<dbReference type="Proteomes" id="UP000184052">
    <property type="component" value="Unassembled WGS sequence"/>
</dbReference>
<sequence length="259" mass="30533">MENRKWHKEINGEEQKLILTDDIDSLLSCAILNQLFNIQVGGFFSWETLYLTKEHAWLDPIYIDCDLSKGKCFGNHFTVIENPEAMNMNTIRKIKRNGYCRKYPFSTTLLILSLYNIDLSNMTDEQLKILIAIDSAYQGFYTKNEYFKSIWINWAKSMKLDIFIDLLERTNKSEFQDINVKYNLKAKLRIRDDKLIGTSLKVREIQKIFPDINLSVNLKGLEFEEEFKTIPYEGYPDQKENIFQGAWTKKNYAKWSVLA</sequence>
<dbReference type="RefSeq" id="WP_073049061.1">
    <property type="nucleotide sequence ID" value="NZ_FQZL01000009.1"/>
</dbReference>
<organism evidence="1 2">
    <name type="scientific">Dethiosulfatibacter aminovorans DSM 17477</name>
    <dbReference type="NCBI Taxonomy" id="1121476"/>
    <lineage>
        <taxon>Bacteria</taxon>
        <taxon>Bacillati</taxon>
        <taxon>Bacillota</taxon>
        <taxon>Tissierellia</taxon>
        <taxon>Dethiosulfatibacter</taxon>
    </lineage>
</organism>